<organism evidence="2 3">
    <name type="scientific">Streptosporangium subroseum</name>
    <dbReference type="NCBI Taxonomy" id="106412"/>
    <lineage>
        <taxon>Bacteria</taxon>
        <taxon>Bacillati</taxon>
        <taxon>Actinomycetota</taxon>
        <taxon>Actinomycetes</taxon>
        <taxon>Streptosporangiales</taxon>
        <taxon>Streptosporangiaceae</taxon>
        <taxon>Streptosporangium</taxon>
    </lineage>
</organism>
<evidence type="ECO:0000256" key="1">
    <source>
        <dbReference type="SAM" id="Phobius"/>
    </source>
</evidence>
<evidence type="ECO:0000313" key="2">
    <source>
        <dbReference type="EMBL" id="SNT53983.1"/>
    </source>
</evidence>
<keyword evidence="3" id="KW-1185">Reference proteome</keyword>
<dbReference type="AlphaFoldDB" id="A0A239NHQ3"/>
<evidence type="ECO:0000313" key="3">
    <source>
        <dbReference type="Proteomes" id="UP000198282"/>
    </source>
</evidence>
<dbReference type="OrthoDB" id="5186438at2"/>
<keyword evidence="1" id="KW-1133">Transmembrane helix</keyword>
<keyword evidence="1" id="KW-0472">Membrane</keyword>
<keyword evidence="2" id="KW-0687">Ribonucleoprotein</keyword>
<proteinExistence type="predicted"/>
<keyword evidence="1" id="KW-0812">Transmembrane</keyword>
<gene>
    <name evidence="2" type="ORF">SAMN05216276_105752</name>
</gene>
<feature type="transmembrane region" description="Helical" evidence="1">
    <location>
        <begin position="12"/>
        <end position="33"/>
    </location>
</feature>
<reference evidence="2 3" key="1">
    <citation type="submission" date="2017-06" db="EMBL/GenBank/DDBJ databases">
        <authorList>
            <person name="Kim H.J."/>
            <person name="Triplett B.A."/>
        </authorList>
    </citation>
    <scope>NUCLEOTIDE SEQUENCE [LARGE SCALE GENOMIC DNA]</scope>
    <source>
        <strain evidence="2 3">CGMCC 4.2132</strain>
    </source>
</reference>
<keyword evidence="2" id="KW-0689">Ribosomal protein</keyword>
<dbReference type="EMBL" id="FZOD01000057">
    <property type="protein sequence ID" value="SNT53983.1"/>
    <property type="molecule type" value="Genomic_DNA"/>
</dbReference>
<sequence length="161" mass="17111">MRPMPNIGPTELLIIAIPLVVILVIVLGIVVAVRKGGGASVPPPTPLAPQDLQGLVTQLTHQGRKVHAIKELRRHTGLSLAEAKKVVDAVAMGHPMWAHPALARFRPSPVALSHTGVATGPDLATRVRELKAADRVEQAIHLVRGETGMGQREAELFVGTL</sequence>
<name>A0A239NHQ3_9ACTN</name>
<accession>A0A239NHQ3</accession>
<protein>
    <submittedName>
        <fullName evidence="2">Ribosomal protein L7/L12 C-terminal domain-containing protein</fullName>
    </submittedName>
</protein>
<dbReference type="Proteomes" id="UP000198282">
    <property type="component" value="Unassembled WGS sequence"/>
</dbReference>
<dbReference type="Gene3D" id="3.30.1390.10">
    <property type="match status" value="1"/>
</dbReference>
<dbReference type="GO" id="GO:0005840">
    <property type="term" value="C:ribosome"/>
    <property type="evidence" value="ECO:0007669"/>
    <property type="project" value="UniProtKB-KW"/>
</dbReference>
<dbReference type="SUPFAM" id="SSF54736">
    <property type="entry name" value="ClpS-like"/>
    <property type="match status" value="1"/>
</dbReference>
<dbReference type="InterPro" id="IPR014719">
    <property type="entry name" value="Ribosomal_bL12_C/ClpS-like"/>
</dbReference>